<evidence type="ECO:0000313" key="2">
    <source>
        <dbReference type="Proteomes" id="UP001139971"/>
    </source>
</evidence>
<dbReference type="Proteomes" id="UP001139971">
    <property type="component" value="Unassembled WGS sequence"/>
</dbReference>
<dbReference type="AlphaFoldDB" id="A0A9X4BHT5"/>
<organism evidence="1 2">
    <name type="scientific">Tahibacter soli</name>
    <dbReference type="NCBI Taxonomy" id="2983605"/>
    <lineage>
        <taxon>Bacteria</taxon>
        <taxon>Pseudomonadati</taxon>
        <taxon>Pseudomonadota</taxon>
        <taxon>Gammaproteobacteria</taxon>
        <taxon>Lysobacterales</taxon>
        <taxon>Rhodanobacteraceae</taxon>
        <taxon>Tahibacter</taxon>
    </lineage>
</organism>
<evidence type="ECO:0008006" key="3">
    <source>
        <dbReference type="Google" id="ProtNLM"/>
    </source>
</evidence>
<dbReference type="RefSeq" id="WP_263544875.1">
    <property type="nucleotide sequence ID" value="NZ_JAOVZO020000014.1"/>
</dbReference>
<accession>A0A9X4BHT5</accession>
<keyword evidence="2" id="KW-1185">Reference proteome</keyword>
<sequence length="321" mass="34585">MATTRRTDIEVRVREALRVLRAAGKVEDAGLELKGSPPSAETKAAQLAGAANASGGESIVWVFGIADDGAFVDISGFEFDDWFARMPGQFDGPYPEPTIAWLDHEGNAILAVSFRTDHAPYVVKRVADPRQRETPWREGAHTRTATRSELIRMLLPQARLPHIEILGGSVAFEPQPGQSPDLVKDVVFAAELFVDPADANGFHLSKHRCELSVQLGEKTFVATAGNVALQATDHERYPQTAAVRPTSAGLHIQGPGSFALNTTRIGQLPADVLNGLTEATVVITLGFGPPVGLVQARVTTRAFARDRMMIVPGTLLALARR</sequence>
<comment type="caution">
    <text evidence="1">The sequence shown here is derived from an EMBL/GenBank/DDBJ whole genome shotgun (WGS) entry which is preliminary data.</text>
</comment>
<dbReference type="EMBL" id="JAOVZO020000014">
    <property type="protein sequence ID" value="MDC8012793.1"/>
    <property type="molecule type" value="Genomic_DNA"/>
</dbReference>
<proteinExistence type="predicted"/>
<gene>
    <name evidence="1" type="ORF">OD750_009575</name>
</gene>
<name>A0A9X4BHT5_9GAMM</name>
<reference evidence="1" key="1">
    <citation type="submission" date="2023-02" db="EMBL/GenBank/DDBJ databases">
        <title>Tahibacter soli sp. nov. isolated from soil.</title>
        <authorList>
            <person name="Baek J.H."/>
            <person name="Lee J.K."/>
            <person name="Choi D.G."/>
            <person name="Jeon C.O."/>
        </authorList>
    </citation>
    <scope>NUCLEOTIDE SEQUENCE</scope>
    <source>
        <strain evidence="1">BL</strain>
    </source>
</reference>
<evidence type="ECO:0000313" key="1">
    <source>
        <dbReference type="EMBL" id="MDC8012793.1"/>
    </source>
</evidence>
<protein>
    <recommendedName>
        <fullName evidence="3">DNA-binding protein</fullName>
    </recommendedName>
</protein>